<protein>
    <submittedName>
        <fullName evidence="1">Uncharacterized protein</fullName>
    </submittedName>
</protein>
<reference evidence="2" key="1">
    <citation type="journal article" date="2023" name="Hortic. Res.">
        <title>A chromosome-level phased genome enabling allele-level studies in sweet orange: a case study on citrus Huanglongbing tolerance.</title>
        <authorList>
            <person name="Wu B."/>
            <person name="Yu Q."/>
            <person name="Deng Z."/>
            <person name="Duan Y."/>
            <person name="Luo F."/>
            <person name="Gmitter F. Jr."/>
        </authorList>
    </citation>
    <scope>NUCLEOTIDE SEQUENCE [LARGE SCALE GENOMIC DNA]</scope>
    <source>
        <strain evidence="2">cv. Valencia</strain>
    </source>
</reference>
<organism evidence="1 2">
    <name type="scientific">Citrus sinensis</name>
    <name type="common">Sweet orange</name>
    <name type="synonym">Citrus aurantium var. sinensis</name>
    <dbReference type="NCBI Taxonomy" id="2711"/>
    <lineage>
        <taxon>Eukaryota</taxon>
        <taxon>Viridiplantae</taxon>
        <taxon>Streptophyta</taxon>
        <taxon>Embryophyta</taxon>
        <taxon>Tracheophyta</taxon>
        <taxon>Spermatophyta</taxon>
        <taxon>Magnoliopsida</taxon>
        <taxon>eudicotyledons</taxon>
        <taxon>Gunneridae</taxon>
        <taxon>Pentapetalae</taxon>
        <taxon>rosids</taxon>
        <taxon>malvids</taxon>
        <taxon>Sapindales</taxon>
        <taxon>Rutaceae</taxon>
        <taxon>Aurantioideae</taxon>
        <taxon>Citrus</taxon>
    </lineage>
</organism>
<sequence length="1030" mass="117978">MSTNKERIERVEVEIGSLQDGMKRMELGLTDRLHRLEETMSKLVDSLSTSKGTPSHNNSDHTGPSQPSRGDSEGSRHQLASRLTKLECTRYFGDNPTEWYNRIMQFFEYQEATNEQKVSLASLTSKERPTNGGSGCDKLIKKRKRQQGCYVIIRGNSKGLGTGYEAGRKRPWKLLRPQYLNRTSPAPTNNTRAQPTRPIKWLTWDEMQRRRAMGLCFNCNDRFTAGHKCTQPQLLLLESETTNDKTTYEGILEVLCTEPDTREPTDPKITFYALTGWAAPRTMRVTAKVGPYEIMVLIDNGSTHNFISSQMANMLQLPIIPTTRFSVRVANRETLSCQGKFERVQVLLQEVPFTLTLYSLPITGLDMVLGVQWLEMLGSVVCNWKQLTMDFTWENKSCRLQGIGPQSIQTASLTEITKELRQGQSVDDMLDELHGAAYFTKLDLRAGYHQVRVNLADIHKRAFRTHNGHYEYLVMPFGLCNAPSTFQAIMNSIFRPYLRKFILVFFEDILIYCPSWRSHLTHVKQAMEVLKQHQFFLKAIKCTFGQQELEYLSHIITSHGVKVDETKIAAMVSWPQPKNISELRGFLGLTGYYRKFVQGYGVLARPLTNLLKKGQFEWNAEADKAFINLKKAMTSTPTLAMPNFNETFVIVTDASGDGISAILQQQGQPIAFMSRALGVTKKSWSTYAKEMLAIIEAIHVSIWNEIKTAAQDDDYMQQITHQALTQPAGPYFMLVVDRLSKSAHFMALTHPFTAKTVAEKFIDGVVKLHGMSKSIISDRDPIFISKFWKEFCHMSGTQLKMSSAYYPQTDSQIEVINRCLEQYLRSFVHQWPKQWNSYLPWAEYWYNTTYHESTCMTPFLALYGRHPPVVPMYHVGSSPVHEVDQALLSRDELLRQLKQNLEMATNRMKQFADTKRRDVEFKEGDIVFLRLPPYSADLPYVDDGGVLVLEPDRIIDVHWLKRGGKLVEQSLVRWKRLPHEDATWEDSEFLEKQFPHLTLEDKGPLYGGGIDTPRRSSRIPKPSNKYAGYV</sequence>
<proteinExistence type="predicted"/>
<evidence type="ECO:0000313" key="1">
    <source>
        <dbReference type="EMBL" id="KAH9717133.1"/>
    </source>
</evidence>
<keyword evidence="2" id="KW-1185">Reference proteome</keyword>
<accession>A0ACB8JHL9</accession>
<evidence type="ECO:0000313" key="2">
    <source>
        <dbReference type="Proteomes" id="UP000829398"/>
    </source>
</evidence>
<gene>
    <name evidence="1" type="ORF">KPL71_021710</name>
</gene>
<dbReference type="EMBL" id="CM039176">
    <property type="protein sequence ID" value="KAH9717133.1"/>
    <property type="molecule type" value="Genomic_DNA"/>
</dbReference>
<dbReference type="Proteomes" id="UP000829398">
    <property type="component" value="Chromosome 7"/>
</dbReference>
<comment type="caution">
    <text evidence="1">The sequence shown here is derived from an EMBL/GenBank/DDBJ whole genome shotgun (WGS) entry which is preliminary data.</text>
</comment>
<name>A0ACB8JHL9_CITSI</name>